<protein>
    <submittedName>
        <fullName evidence="2">Uncharacterized protein</fullName>
    </submittedName>
</protein>
<dbReference type="AlphaFoldDB" id="A0A1D1VCL9"/>
<name>A0A1D1VCL9_RAMVA</name>
<feature type="region of interest" description="Disordered" evidence="1">
    <location>
        <begin position="1"/>
        <end position="23"/>
    </location>
</feature>
<reference evidence="2 3" key="1">
    <citation type="journal article" date="2016" name="Nat. Commun.">
        <title>Extremotolerant tardigrade genome and improved radiotolerance of human cultured cells by tardigrade-unique protein.</title>
        <authorList>
            <person name="Hashimoto T."/>
            <person name="Horikawa D.D."/>
            <person name="Saito Y."/>
            <person name="Kuwahara H."/>
            <person name="Kozuka-Hata H."/>
            <person name="Shin-I T."/>
            <person name="Minakuchi Y."/>
            <person name="Ohishi K."/>
            <person name="Motoyama A."/>
            <person name="Aizu T."/>
            <person name="Enomoto A."/>
            <person name="Kondo K."/>
            <person name="Tanaka S."/>
            <person name="Hara Y."/>
            <person name="Koshikawa S."/>
            <person name="Sagara H."/>
            <person name="Miura T."/>
            <person name="Yokobori S."/>
            <person name="Miyagawa K."/>
            <person name="Suzuki Y."/>
            <person name="Kubo T."/>
            <person name="Oyama M."/>
            <person name="Kohara Y."/>
            <person name="Fujiyama A."/>
            <person name="Arakawa K."/>
            <person name="Katayama T."/>
            <person name="Toyoda A."/>
            <person name="Kunieda T."/>
        </authorList>
    </citation>
    <scope>NUCLEOTIDE SEQUENCE [LARGE SCALE GENOMIC DNA]</scope>
    <source>
        <strain evidence="2 3">YOKOZUNA-1</strain>
    </source>
</reference>
<dbReference type="OrthoDB" id="10613324at2759"/>
<dbReference type="EMBL" id="BDGG01000005">
    <property type="protein sequence ID" value="GAU99369.1"/>
    <property type="molecule type" value="Genomic_DNA"/>
</dbReference>
<proteinExistence type="predicted"/>
<evidence type="ECO:0000313" key="3">
    <source>
        <dbReference type="Proteomes" id="UP000186922"/>
    </source>
</evidence>
<evidence type="ECO:0000256" key="1">
    <source>
        <dbReference type="SAM" id="MobiDB-lite"/>
    </source>
</evidence>
<gene>
    <name evidence="2" type="primary">RvY_10385-1</name>
    <name evidence="2" type="synonym">RvY_10385.1</name>
    <name evidence="2" type="ORF">RvY_10385</name>
</gene>
<dbReference type="Proteomes" id="UP000186922">
    <property type="component" value="Unassembled WGS sequence"/>
</dbReference>
<organism evidence="2 3">
    <name type="scientific">Ramazzottius varieornatus</name>
    <name type="common">Water bear</name>
    <name type="synonym">Tardigrade</name>
    <dbReference type="NCBI Taxonomy" id="947166"/>
    <lineage>
        <taxon>Eukaryota</taxon>
        <taxon>Metazoa</taxon>
        <taxon>Ecdysozoa</taxon>
        <taxon>Tardigrada</taxon>
        <taxon>Eutardigrada</taxon>
        <taxon>Parachela</taxon>
        <taxon>Hypsibioidea</taxon>
        <taxon>Ramazzottiidae</taxon>
        <taxon>Ramazzottius</taxon>
    </lineage>
</organism>
<evidence type="ECO:0000313" key="2">
    <source>
        <dbReference type="EMBL" id="GAU99369.1"/>
    </source>
</evidence>
<comment type="caution">
    <text evidence="2">The sequence shown here is derived from an EMBL/GenBank/DDBJ whole genome shotgun (WGS) entry which is preliminary data.</text>
</comment>
<sequence>MMDAATFSKRKRRSAGVRELTPDPLDRKYVQALCGKSDDEVINTPERERTSYNHMIKTFLDGSSDVKMEELQLKQEKLVVERARESRLAGESKMECELELKQMEADRSKSEAERKRDELMTAEMMEALKGLEKD</sequence>
<accession>A0A1D1VCL9</accession>
<keyword evidence="3" id="KW-1185">Reference proteome</keyword>